<organism evidence="1 2">
    <name type="scientific">Dendrothele bispora (strain CBS 962.96)</name>
    <dbReference type="NCBI Taxonomy" id="1314807"/>
    <lineage>
        <taxon>Eukaryota</taxon>
        <taxon>Fungi</taxon>
        <taxon>Dikarya</taxon>
        <taxon>Basidiomycota</taxon>
        <taxon>Agaricomycotina</taxon>
        <taxon>Agaricomycetes</taxon>
        <taxon>Agaricomycetidae</taxon>
        <taxon>Agaricales</taxon>
        <taxon>Agaricales incertae sedis</taxon>
        <taxon>Dendrothele</taxon>
    </lineage>
</organism>
<accession>A0A4S8KNG3</accession>
<protein>
    <submittedName>
        <fullName evidence="1">Uncharacterized protein</fullName>
    </submittedName>
</protein>
<dbReference type="OrthoDB" id="3609at2759"/>
<dbReference type="AlphaFoldDB" id="A0A4S8KNG3"/>
<name>A0A4S8KNG3_DENBC</name>
<proteinExistence type="predicted"/>
<sequence length="217" mass="24660">MNLKSERYEDIRGWKPDRVVSSVSDFADRQYSHVILATKCIPDVIKTPEILKPLLSAPYCDRFDQPTYVLLQNGLNIEVDLYHAIKSLGQSEPRIVNTGVYIFANQVAPNVVTHGPFVQLYLGVYRPNDRTTTVNSSQEQTLLENLKSLFHNADVTIFPEIQRKKFAKNMINVAFAGFSCLTRFSVSAVYRPPPTDIPYQPYVEPATADRVEQYTRG</sequence>
<evidence type="ECO:0000313" key="2">
    <source>
        <dbReference type="Proteomes" id="UP000297245"/>
    </source>
</evidence>
<evidence type="ECO:0000313" key="1">
    <source>
        <dbReference type="EMBL" id="THU77093.1"/>
    </source>
</evidence>
<dbReference type="EMBL" id="ML180563">
    <property type="protein sequence ID" value="THU77093.1"/>
    <property type="molecule type" value="Genomic_DNA"/>
</dbReference>
<dbReference type="GO" id="GO:0005737">
    <property type="term" value="C:cytoplasm"/>
    <property type="evidence" value="ECO:0007669"/>
    <property type="project" value="TreeGrafter"/>
</dbReference>
<dbReference type="Proteomes" id="UP000297245">
    <property type="component" value="Unassembled WGS sequence"/>
</dbReference>
<gene>
    <name evidence="1" type="ORF">K435DRAFT_878297</name>
</gene>
<dbReference type="PANTHER" id="PTHR21708:SF43">
    <property type="entry name" value="KETOPANTOATE REDUCTASE C-TERMINAL DOMAIN-CONTAINING PROTEIN"/>
    <property type="match status" value="1"/>
</dbReference>
<dbReference type="InterPro" id="IPR051402">
    <property type="entry name" value="KPR-Related"/>
</dbReference>
<reference evidence="1 2" key="1">
    <citation type="journal article" date="2019" name="Nat. Ecol. Evol.">
        <title>Megaphylogeny resolves global patterns of mushroom evolution.</title>
        <authorList>
            <person name="Varga T."/>
            <person name="Krizsan K."/>
            <person name="Foldi C."/>
            <person name="Dima B."/>
            <person name="Sanchez-Garcia M."/>
            <person name="Sanchez-Ramirez S."/>
            <person name="Szollosi G.J."/>
            <person name="Szarkandi J.G."/>
            <person name="Papp V."/>
            <person name="Albert L."/>
            <person name="Andreopoulos W."/>
            <person name="Angelini C."/>
            <person name="Antonin V."/>
            <person name="Barry K.W."/>
            <person name="Bougher N.L."/>
            <person name="Buchanan P."/>
            <person name="Buyck B."/>
            <person name="Bense V."/>
            <person name="Catcheside P."/>
            <person name="Chovatia M."/>
            <person name="Cooper J."/>
            <person name="Damon W."/>
            <person name="Desjardin D."/>
            <person name="Finy P."/>
            <person name="Geml J."/>
            <person name="Haridas S."/>
            <person name="Hughes K."/>
            <person name="Justo A."/>
            <person name="Karasinski D."/>
            <person name="Kautmanova I."/>
            <person name="Kiss B."/>
            <person name="Kocsube S."/>
            <person name="Kotiranta H."/>
            <person name="LaButti K.M."/>
            <person name="Lechner B.E."/>
            <person name="Liimatainen K."/>
            <person name="Lipzen A."/>
            <person name="Lukacs Z."/>
            <person name="Mihaltcheva S."/>
            <person name="Morgado L.N."/>
            <person name="Niskanen T."/>
            <person name="Noordeloos M.E."/>
            <person name="Ohm R.A."/>
            <person name="Ortiz-Santana B."/>
            <person name="Ovrebo C."/>
            <person name="Racz N."/>
            <person name="Riley R."/>
            <person name="Savchenko A."/>
            <person name="Shiryaev A."/>
            <person name="Soop K."/>
            <person name="Spirin V."/>
            <person name="Szebenyi C."/>
            <person name="Tomsovsky M."/>
            <person name="Tulloss R.E."/>
            <person name="Uehling J."/>
            <person name="Grigoriev I.V."/>
            <person name="Vagvolgyi C."/>
            <person name="Papp T."/>
            <person name="Martin F.M."/>
            <person name="Miettinen O."/>
            <person name="Hibbett D.S."/>
            <person name="Nagy L.G."/>
        </authorList>
    </citation>
    <scope>NUCLEOTIDE SEQUENCE [LARGE SCALE GENOMIC DNA]</scope>
    <source>
        <strain evidence="1 2">CBS 962.96</strain>
    </source>
</reference>
<dbReference type="PANTHER" id="PTHR21708">
    <property type="entry name" value="PROBABLE 2-DEHYDROPANTOATE 2-REDUCTASE"/>
    <property type="match status" value="1"/>
</dbReference>
<dbReference type="Gene3D" id="3.40.50.720">
    <property type="entry name" value="NAD(P)-binding Rossmann-like Domain"/>
    <property type="match status" value="1"/>
</dbReference>
<keyword evidence="2" id="KW-1185">Reference proteome</keyword>